<dbReference type="AlphaFoldDB" id="A0A336M2W1"/>
<reference evidence="2" key="1">
    <citation type="submission" date="2018-07" db="EMBL/GenBank/DDBJ databases">
        <authorList>
            <person name="Quirk P.G."/>
            <person name="Krulwich T.A."/>
        </authorList>
    </citation>
    <scope>NUCLEOTIDE SEQUENCE</scope>
</reference>
<feature type="region of interest" description="Disordered" evidence="1">
    <location>
        <begin position="1"/>
        <end position="51"/>
    </location>
</feature>
<gene>
    <name evidence="2" type="primary">CSON001067</name>
</gene>
<feature type="compositionally biased region" description="Basic and acidic residues" evidence="1">
    <location>
        <begin position="15"/>
        <end position="34"/>
    </location>
</feature>
<sequence>MIFGKKMSSPNSNMHETKNSEKDDLGKEQAKESKGPATQNAAASRKDPSSLVKHFVPVPNETTVILSDSVLCWTIVERTVHSLCSKGLPVFGKELNLERDDLLIRLVNI</sequence>
<name>A0A336M2W1_CULSO</name>
<accession>A0A336M2W1</accession>
<dbReference type="EMBL" id="UFQT01000116">
    <property type="protein sequence ID" value="SSX20318.1"/>
    <property type="molecule type" value="Genomic_DNA"/>
</dbReference>
<protein>
    <submittedName>
        <fullName evidence="2">CSON001067 protein</fullName>
    </submittedName>
</protein>
<dbReference type="VEuPathDB" id="VectorBase:CSON001067"/>
<proteinExistence type="predicted"/>
<evidence type="ECO:0000256" key="1">
    <source>
        <dbReference type="SAM" id="MobiDB-lite"/>
    </source>
</evidence>
<organism evidence="2">
    <name type="scientific">Culicoides sonorensis</name>
    <name type="common">Biting midge</name>
    <dbReference type="NCBI Taxonomy" id="179676"/>
    <lineage>
        <taxon>Eukaryota</taxon>
        <taxon>Metazoa</taxon>
        <taxon>Ecdysozoa</taxon>
        <taxon>Arthropoda</taxon>
        <taxon>Hexapoda</taxon>
        <taxon>Insecta</taxon>
        <taxon>Pterygota</taxon>
        <taxon>Neoptera</taxon>
        <taxon>Endopterygota</taxon>
        <taxon>Diptera</taxon>
        <taxon>Nematocera</taxon>
        <taxon>Chironomoidea</taxon>
        <taxon>Ceratopogonidae</taxon>
        <taxon>Ceratopogoninae</taxon>
        <taxon>Culicoides</taxon>
        <taxon>Monoculicoides</taxon>
    </lineage>
</organism>
<evidence type="ECO:0000313" key="2">
    <source>
        <dbReference type="EMBL" id="SSX20318.1"/>
    </source>
</evidence>